<dbReference type="InterPro" id="IPR038765">
    <property type="entry name" value="Papain-like_cys_pep_sf"/>
</dbReference>
<evidence type="ECO:0000313" key="8">
    <source>
        <dbReference type="Proteomes" id="UP000292447"/>
    </source>
</evidence>
<dbReference type="SMART" id="SM00460">
    <property type="entry name" value="TGc"/>
    <property type="match status" value="1"/>
</dbReference>
<name>A0A4P6XRT8_9ASCO</name>
<evidence type="ECO:0000259" key="6">
    <source>
        <dbReference type="SMART" id="SM00460"/>
    </source>
</evidence>
<dbReference type="STRING" id="2163413.A0A4P6XRT8"/>
<evidence type="ECO:0000313" key="7">
    <source>
        <dbReference type="EMBL" id="QBM89066.1"/>
    </source>
</evidence>
<dbReference type="PANTHER" id="PTHR12143">
    <property type="entry name" value="PEPTIDE N-GLYCANASE PNGASE -RELATED"/>
    <property type="match status" value="1"/>
</dbReference>
<dbReference type="Pfam" id="PF01841">
    <property type="entry name" value="Transglut_core"/>
    <property type="match status" value="1"/>
</dbReference>
<gene>
    <name evidence="7" type="primary">MPUL0D01260</name>
    <name evidence="7" type="ORF">METSCH_D01260</name>
</gene>
<evidence type="ECO:0000256" key="2">
    <source>
        <dbReference type="ARBA" id="ARBA00022723"/>
    </source>
</evidence>
<protein>
    <recommendedName>
        <fullName evidence="4">Peptide:N-glycanase 1</fullName>
    </recommendedName>
</protein>
<organism evidence="7 8">
    <name type="scientific">Metschnikowia aff. pulcherrima</name>
    <dbReference type="NCBI Taxonomy" id="2163413"/>
    <lineage>
        <taxon>Eukaryota</taxon>
        <taxon>Fungi</taxon>
        <taxon>Dikarya</taxon>
        <taxon>Ascomycota</taxon>
        <taxon>Saccharomycotina</taxon>
        <taxon>Pichiomycetes</taxon>
        <taxon>Metschnikowiaceae</taxon>
        <taxon>Metschnikowia</taxon>
    </lineage>
</organism>
<dbReference type="Proteomes" id="UP000292447">
    <property type="component" value="Chromosome IV"/>
</dbReference>
<feature type="region of interest" description="Disordered" evidence="5">
    <location>
        <begin position="333"/>
        <end position="360"/>
    </location>
</feature>
<dbReference type="InterPro" id="IPR050883">
    <property type="entry name" value="PNGase"/>
</dbReference>
<dbReference type="EMBL" id="CP034459">
    <property type="protein sequence ID" value="QBM89066.1"/>
    <property type="molecule type" value="Genomic_DNA"/>
</dbReference>
<dbReference type="GO" id="GO:0046872">
    <property type="term" value="F:metal ion binding"/>
    <property type="evidence" value="ECO:0007669"/>
    <property type="project" value="UniProtKB-KW"/>
</dbReference>
<dbReference type="GO" id="GO:0006516">
    <property type="term" value="P:glycoprotein catabolic process"/>
    <property type="evidence" value="ECO:0007669"/>
    <property type="project" value="TreeGrafter"/>
</dbReference>
<dbReference type="AlphaFoldDB" id="A0A4P6XRT8"/>
<evidence type="ECO:0000256" key="1">
    <source>
        <dbReference type="ARBA" id="ARBA00009390"/>
    </source>
</evidence>
<proteinExistence type="inferred from homology"/>
<evidence type="ECO:0000256" key="3">
    <source>
        <dbReference type="ARBA" id="ARBA00022833"/>
    </source>
</evidence>
<dbReference type="Gene3D" id="3.10.620.30">
    <property type="match status" value="1"/>
</dbReference>
<keyword evidence="3" id="KW-0862">Zinc</keyword>
<dbReference type="GO" id="GO:0005829">
    <property type="term" value="C:cytosol"/>
    <property type="evidence" value="ECO:0007669"/>
    <property type="project" value="TreeGrafter"/>
</dbReference>
<dbReference type="GO" id="GO:0005634">
    <property type="term" value="C:nucleus"/>
    <property type="evidence" value="ECO:0007669"/>
    <property type="project" value="TreeGrafter"/>
</dbReference>
<evidence type="ECO:0000256" key="4">
    <source>
        <dbReference type="ARBA" id="ARBA00032858"/>
    </source>
</evidence>
<comment type="similarity">
    <text evidence="1">Belongs to the transglutaminase-like superfamily. PNGase family.</text>
</comment>
<accession>A0A4P6XRT8</accession>
<reference evidence="8" key="1">
    <citation type="submission" date="2019-03" db="EMBL/GenBank/DDBJ databases">
        <title>Snf2 controls pulcherriminic acid biosynthesis and connects pigmentation and antifungal activity of the yeast Metschnikowia pulcherrima.</title>
        <authorList>
            <person name="Gore-Lloyd D."/>
            <person name="Sumann I."/>
            <person name="Brachmann A.O."/>
            <person name="Schneeberger K."/>
            <person name="Ortiz-Merino R.A."/>
            <person name="Moreno-Beltran M."/>
            <person name="Schlaefli M."/>
            <person name="Kirner P."/>
            <person name="Santos Kron A."/>
            <person name="Wolfe K.H."/>
            <person name="Piel J."/>
            <person name="Ahrens C.H."/>
            <person name="Henk D."/>
            <person name="Freimoser F.M."/>
        </authorList>
    </citation>
    <scope>NUCLEOTIDE SEQUENCE [LARGE SCALE GENOMIC DNA]</scope>
    <source>
        <strain evidence="8">APC 1.2</strain>
    </source>
</reference>
<dbReference type="InterPro" id="IPR002931">
    <property type="entry name" value="Transglutaminase-like"/>
</dbReference>
<feature type="compositionally biased region" description="Polar residues" evidence="5">
    <location>
        <begin position="333"/>
        <end position="346"/>
    </location>
</feature>
<sequence>MSVELHYKQLANSLIVSYTRGLLSLARKKRSRKIAVTSEADSRVINSIKRITQDIQRYADPFSLEKALDLIDLANIYDGVDKRELECQTTELGYEDFVVLETLRYFKEDFFTWVTKPQCPKCGGDGANVVPAGSARPPLLNPDEISIIEMYNCVNCSERVEFPRINNPAKLLETRKGRCGEWVNCFMLILRAVLGTDVQTRYIWNAEDHVWCEYYSSKQRKWVHLDPCENVFDEPSLYSKNWGKMMSWVVGIGENYVVDLSEKYVTEVSKRLDKSTVANEQTIANFIEQYNAHLLLQTWEKLQPLEVTENEKYLMLYNDVLLPQARERVNFQREPTTSLNLPQGRQTGDALWTSARGENG</sequence>
<keyword evidence="2" id="KW-0479">Metal-binding</keyword>
<keyword evidence="8" id="KW-1185">Reference proteome</keyword>
<dbReference type="Gene3D" id="2.20.25.10">
    <property type="match status" value="1"/>
</dbReference>
<evidence type="ECO:0000256" key="5">
    <source>
        <dbReference type="SAM" id="MobiDB-lite"/>
    </source>
</evidence>
<dbReference type="GO" id="GO:0000224">
    <property type="term" value="F:peptide-N4-(N-acetyl-beta-glucosaminyl)asparagine amidase activity"/>
    <property type="evidence" value="ECO:0007669"/>
    <property type="project" value="TreeGrafter"/>
</dbReference>
<feature type="domain" description="Transglutaminase-like" evidence="6">
    <location>
        <begin position="171"/>
        <end position="229"/>
    </location>
</feature>
<dbReference type="SUPFAM" id="SSF54001">
    <property type="entry name" value="Cysteine proteinases"/>
    <property type="match status" value="1"/>
</dbReference>
<dbReference type="PANTHER" id="PTHR12143:SF19">
    <property type="entry name" value="PEPTIDE-N(4)-(N-ACETYL-BETA-GLUCOSAMINYL)ASPARAGINE AMIDASE"/>
    <property type="match status" value="1"/>
</dbReference>